<organism evidence="2 3">
    <name type="scientific">Eimeria brunetti</name>
    <dbReference type="NCBI Taxonomy" id="51314"/>
    <lineage>
        <taxon>Eukaryota</taxon>
        <taxon>Sar</taxon>
        <taxon>Alveolata</taxon>
        <taxon>Apicomplexa</taxon>
        <taxon>Conoidasida</taxon>
        <taxon>Coccidia</taxon>
        <taxon>Eucoccidiorida</taxon>
        <taxon>Eimeriorina</taxon>
        <taxon>Eimeriidae</taxon>
        <taxon>Eimeria</taxon>
    </lineage>
</organism>
<feature type="region of interest" description="Disordered" evidence="1">
    <location>
        <begin position="854"/>
        <end position="883"/>
    </location>
</feature>
<feature type="region of interest" description="Disordered" evidence="1">
    <location>
        <begin position="796"/>
        <end position="826"/>
    </location>
</feature>
<dbReference type="EMBL" id="HG711629">
    <property type="protein sequence ID" value="CDJ49351.1"/>
    <property type="molecule type" value="Genomic_DNA"/>
</dbReference>
<feature type="region of interest" description="Disordered" evidence="1">
    <location>
        <begin position="625"/>
        <end position="648"/>
    </location>
</feature>
<reference evidence="2" key="2">
    <citation type="submission" date="2013-10" db="EMBL/GenBank/DDBJ databases">
        <authorList>
            <person name="Aslett M."/>
        </authorList>
    </citation>
    <scope>NUCLEOTIDE SEQUENCE [LARGE SCALE GENOMIC DNA]</scope>
    <source>
        <strain evidence="2">Houghton</strain>
    </source>
</reference>
<evidence type="ECO:0000313" key="3">
    <source>
        <dbReference type="Proteomes" id="UP000030750"/>
    </source>
</evidence>
<feature type="compositionally biased region" description="Basic and acidic residues" evidence="1">
    <location>
        <begin position="362"/>
        <end position="372"/>
    </location>
</feature>
<feature type="region of interest" description="Disordered" evidence="1">
    <location>
        <begin position="302"/>
        <end position="328"/>
    </location>
</feature>
<reference evidence="2" key="1">
    <citation type="submission" date="2013-10" db="EMBL/GenBank/DDBJ databases">
        <title>Genomic analysis of the causative agents of coccidiosis in chickens.</title>
        <authorList>
            <person name="Reid A.J."/>
            <person name="Blake D."/>
            <person name="Billington K."/>
            <person name="Browne H."/>
            <person name="Dunn M."/>
            <person name="Hung S."/>
            <person name="Kawahara F."/>
            <person name="Miranda-Saavedra D."/>
            <person name="Mourier T."/>
            <person name="Nagra H."/>
            <person name="Otto T.D."/>
            <person name="Rawlings N."/>
            <person name="Sanchez A."/>
            <person name="Sanders M."/>
            <person name="Subramaniam C."/>
            <person name="Tay Y."/>
            <person name="Dear P."/>
            <person name="Doerig C."/>
            <person name="Gruber A."/>
            <person name="Parkinson J."/>
            <person name="Shirley M."/>
            <person name="Wan K.L."/>
            <person name="Berriman M."/>
            <person name="Tomley F."/>
            <person name="Pain A."/>
        </authorList>
    </citation>
    <scope>NUCLEOTIDE SEQUENCE [LARGE SCALE GENOMIC DNA]</scope>
    <source>
        <strain evidence="2">Houghton</strain>
    </source>
</reference>
<feature type="compositionally biased region" description="Basic and acidic residues" evidence="1">
    <location>
        <begin position="861"/>
        <end position="875"/>
    </location>
</feature>
<evidence type="ECO:0000256" key="1">
    <source>
        <dbReference type="SAM" id="MobiDB-lite"/>
    </source>
</evidence>
<dbReference type="OrthoDB" id="346138at2759"/>
<feature type="compositionally biased region" description="Basic and acidic residues" evidence="1">
    <location>
        <begin position="306"/>
        <end position="318"/>
    </location>
</feature>
<feature type="region of interest" description="Disordered" evidence="1">
    <location>
        <begin position="436"/>
        <end position="534"/>
    </location>
</feature>
<evidence type="ECO:0000313" key="2">
    <source>
        <dbReference type="EMBL" id="CDJ49351.1"/>
    </source>
</evidence>
<feature type="region of interest" description="Disordered" evidence="1">
    <location>
        <begin position="52"/>
        <end position="71"/>
    </location>
</feature>
<keyword evidence="3" id="KW-1185">Reference proteome</keyword>
<feature type="region of interest" description="Disordered" evidence="1">
    <location>
        <begin position="1"/>
        <end position="41"/>
    </location>
</feature>
<dbReference type="VEuPathDB" id="ToxoDB:EBH_0025600"/>
<proteinExistence type="predicted"/>
<accession>U6LGP0</accession>
<feature type="compositionally biased region" description="Polar residues" evidence="1">
    <location>
        <begin position="625"/>
        <end position="636"/>
    </location>
</feature>
<name>U6LGP0_9EIME</name>
<feature type="region of interest" description="Disordered" evidence="1">
    <location>
        <begin position="351"/>
        <end position="401"/>
    </location>
</feature>
<feature type="compositionally biased region" description="Polar residues" evidence="1">
    <location>
        <begin position="1"/>
        <end position="29"/>
    </location>
</feature>
<protein>
    <submittedName>
        <fullName evidence="2">Proteophosphoglycan 5, related, related</fullName>
    </submittedName>
</protein>
<gene>
    <name evidence="2" type="ORF">EBH_0025600</name>
</gene>
<feature type="compositionally biased region" description="Basic and acidic residues" evidence="1">
    <location>
        <begin position="30"/>
        <end position="41"/>
    </location>
</feature>
<feature type="compositionally biased region" description="Low complexity" evidence="1">
    <location>
        <begin position="505"/>
        <end position="514"/>
    </location>
</feature>
<dbReference type="Proteomes" id="UP000030750">
    <property type="component" value="Unassembled WGS sequence"/>
</dbReference>
<dbReference type="AlphaFoldDB" id="U6LGP0"/>
<feature type="compositionally biased region" description="Polar residues" evidence="1">
    <location>
        <begin position="352"/>
        <end position="361"/>
    </location>
</feature>
<feature type="compositionally biased region" description="Basic and acidic residues" evidence="1">
    <location>
        <begin position="52"/>
        <end position="63"/>
    </location>
</feature>
<sequence length="1004" mass="108817">MEPCTETSIFDYKSGSSAATATPSVTGRSVTDEPRSKSIALDHVRVEVDKYNGEATDAEKNPEAEGPVDTSSGCSDILLEELDGNDGPLKAVHDLEEALWLVQEELAEEQRLRTEERKHYAAFQDEYLRLQEESAINSKRITAAEVSAQAARSLASDAVEDKEYFARLLYHTQTQLQNLTALVQDVMPRFKAKLSHLIEQGNTIVALLATRWPEARLRKQIEALGMSDQPLARWALLHALKTKEIQLCSANQRGSDVCASCPSSSRELGRTKSLMGSTISKSQLKTGEATLRSVEDTVETIQRKQRTSDQLDGVDGKGGRGRLSKQRAGAESEAAFCLPLHLRHQAEALPSSRMSLPNSSALDKRMDSRGHVEGSSIAKDGSKLVSRPSSVAMRSRVQTTADRKIKLPNSTMQPSPSSTRHPLPPLPLGKIVLQGATQLASRESHRANRSQAAFTKNSEREKMTSCKEGISMAAPPVSSRKCSSKQKRQFKEDHGLKPCGAQDNTPKPASSTSPSKRHVAQRGLSLDPEGPPMHMRTAGNLRATQPQPLVGFLPSGDLPSRMTCGAVLPPSKEPSRRQSVCVNETKERKRDSVLFQDLTALSSKEASMASQVQSAAGIKNGIQSQNMASLPSSPVTHQPAVAHDGNRGSKSDCCAATEAPVAAVGRIEGVEDVSGSCSTAQRTDARLLVGPQPLKSSGTRAVRITVQGPSGGKPNNHTDKANAASIPKEHSVEAGQKAAFPTCNVANWGLNITPHLQEATRKSCQAVVSLNPQNDASKGSPATAAPARLIQSEQHGNMHHPHLPSSTAPRIQEPPLDLSRPKKGDGVRDVCTAQHFVPCGVARGTIPLQPQQFQVSASQQPERERQPGIRYEVPRRSSLPDSSAKGLQAYGSNMHMQHQQLIMGHDGRAGMPWPTRTMGQPPVFGAGNPCSYGFQPLASFQQHPVSIPQQYLRRQSQQFQMVIPNQQQGAVANMHYIVRGVGSDFIARQRQHTSIPMPGGWRNR</sequence>